<reference evidence="1 2" key="1">
    <citation type="journal article" date="2015" name="Genome Announc.">
        <title>Draft Genome Sequence and Gene Annotation of the Entomopathogenic Fungus Verticillium hemipterigenum.</title>
        <authorList>
            <person name="Horn F."/>
            <person name="Habel A."/>
            <person name="Scharf D.H."/>
            <person name="Dworschak J."/>
            <person name="Brakhage A.A."/>
            <person name="Guthke R."/>
            <person name="Hertweck C."/>
            <person name="Linde J."/>
        </authorList>
    </citation>
    <scope>NUCLEOTIDE SEQUENCE [LARGE SCALE GENOMIC DNA]</scope>
</reference>
<sequence length="420" mass="47873">MTTFADLPAELIQHITSFLEPRIPRNHSFHDNLVRIRRARLSTLARTCRTFATCVRPLLYASIGPDINPRLLLRTLIAHPDYGEHVHEIDARRWWMTGAAASRLSPDEHRAIDEAAERFGMVDRDGFPHELRSAAGSQAYYITDALQFLVVLHCPYVREVSLVMSLISPGITRPIALDHLRVLKLAYGQPKHGAFIGQSYAWLFHAAPNLRELKGHYIRSFSSEIVHSNISEVSFKDSDLLEEDFTALFSNFPALQTFRYHSGGRDMSRAPVALGSLSSALRINPHLKTMGVDSQRYADEVPAYLQDSTYLSSLSDMNELETIDISIEEVSNLERDDLFYSTFFPRSVRYLILRGARMDRWNKACLEAAVKGPLANLQSVTLVDVAFNAERKEEWKGRFAALGVTLRYVEEMGRRYEPWW</sequence>
<dbReference type="AlphaFoldDB" id="A0A0A1SXI3"/>
<evidence type="ECO:0000313" key="1">
    <source>
        <dbReference type="EMBL" id="CEJ83041.1"/>
    </source>
</evidence>
<dbReference type="InterPro" id="IPR032675">
    <property type="entry name" value="LRR_dom_sf"/>
</dbReference>
<evidence type="ECO:0000313" key="2">
    <source>
        <dbReference type="Proteomes" id="UP000039046"/>
    </source>
</evidence>
<dbReference type="SUPFAM" id="SSF52047">
    <property type="entry name" value="RNI-like"/>
    <property type="match status" value="1"/>
</dbReference>
<protein>
    <recommendedName>
        <fullName evidence="3">F-box domain-containing protein</fullName>
    </recommendedName>
</protein>
<evidence type="ECO:0008006" key="3">
    <source>
        <dbReference type="Google" id="ProtNLM"/>
    </source>
</evidence>
<name>A0A0A1SXI3_9HYPO</name>
<organism evidence="1 2">
    <name type="scientific">[Torrubiella] hemipterigena</name>
    <dbReference type="NCBI Taxonomy" id="1531966"/>
    <lineage>
        <taxon>Eukaryota</taxon>
        <taxon>Fungi</taxon>
        <taxon>Dikarya</taxon>
        <taxon>Ascomycota</taxon>
        <taxon>Pezizomycotina</taxon>
        <taxon>Sordariomycetes</taxon>
        <taxon>Hypocreomycetidae</taxon>
        <taxon>Hypocreales</taxon>
        <taxon>Clavicipitaceae</taxon>
        <taxon>Clavicipitaceae incertae sedis</taxon>
        <taxon>'Torrubiella' clade</taxon>
    </lineage>
</organism>
<dbReference type="EMBL" id="CDHN01000001">
    <property type="protein sequence ID" value="CEJ83041.1"/>
    <property type="molecule type" value="Genomic_DNA"/>
</dbReference>
<accession>A0A0A1SXI3</accession>
<dbReference type="Gene3D" id="3.80.10.10">
    <property type="entry name" value="Ribonuclease Inhibitor"/>
    <property type="match status" value="1"/>
</dbReference>
<gene>
    <name evidence="1" type="ORF">VHEMI03073</name>
</gene>
<dbReference type="HOGENOM" id="CLU_654138_0_0_1"/>
<proteinExistence type="predicted"/>
<dbReference type="STRING" id="1531966.A0A0A1SXI3"/>
<dbReference type="Proteomes" id="UP000039046">
    <property type="component" value="Unassembled WGS sequence"/>
</dbReference>
<keyword evidence="2" id="KW-1185">Reference proteome</keyword>